<dbReference type="Proteomes" id="UP001280121">
    <property type="component" value="Unassembled WGS sequence"/>
</dbReference>
<evidence type="ECO:0000313" key="1">
    <source>
        <dbReference type="EMBL" id="KAK2653666.1"/>
    </source>
</evidence>
<organism evidence="1 2">
    <name type="scientific">Dipteronia dyeriana</name>
    <dbReference type="NCBI Taxonomy" id="168575"/>
    <lineage>
        <taxon>Eukaryota</taxon>
        <taxon>Viridiplantae</taxon>
        <taxon>Streptophyta</taxon>
        <taxon>Embryophyta</taxon>
        <taxon>Tracheophyta</taxon>
        <taxon>Spermatophyta</taxon>
        <taxon>Magnoliopsida</taxon>
        <taxon>eudicotyledons</taxon>
        <taxon>Gunneridae</taxon>
        <taxon>Pentapetalae</taxon>
        <taxon>rosids</taxon>
        <taxon>malvids</taxon>
        <taxon>Sapindales</taxon>
        <taxon>Sapindaceae</taxon>
        <taxon>Hippocastanoideae</taxon>
        <taxon>Acereae</taxon>
        <taxon>Dipteronia</taxon>
    </lineage>
</organism>
<name>A0AAE0CJQ4_9ROSI</name>
<reference evidence="1" key="1">
    <citation type="journal article" date="2023" name="Plant J.">
        <title>Genome sequences and population genomics provide insights into the demographic history, inbreeding, and mutation load of two 'living fossil' tree species of Dipteronia.</title>
        <authorList>
            <person name="Feng Y."/>
            <person name="Comes H.P."/>
            <person name="Chen J."/>
            <person name="Zhu S."/>
            <person name="Lu R."/>
            <person name="Zhang X."/>
            <person name="Li P."/>
            <person name="Qiu J."/>
            <person name="Olsen K.M."/>
            <person name="Qiu Y."/>
        </authorList>
    </citation>
    <scope>NUCLEOTIDE SEQUENCE</scope>
    <source>
        <strain evidence="1">KIB01</strain>
    </source>
</reference>
<gene>
    <name evidence="1" type="ORF">Ddye_013522</name>
</gene>
<protein>
    <submittedName>
        <fullName evidence="1">Uncharacterized protein</fullName>
    </submittedName>
</protein>
<keyword evidence="2" id="KW-1185">Reference proteome</keyword>
<accession>A0AAE0CJQ4</accession>
<sequence>MNFYRRARFASDAFRNLSSRIVTRAPVQEPPSRILQNGSSNAAKFSGFSSYSCFSKRLGFTVRTTSKNYCNSVNGIIGQRYYHVGRYWLEHLTGLGESRFQHWKASYKDKILPATHPASVRVMLILKEIIEALQRGLSLENVGSVRYASSETDEGRSHDRMED</sequence>
<dbReference type="EMBL" id="JANJYI010000004">
    <property type="protein sequence ID" value="KAK2653666.1"/>
    <property type="molecule type" value="Genomic_DNA"/>
</dbReference>
<proteinExistence type="predicted"/>
<dbReference type="AlphaFoldDB" id="A0AAE0CJQ4"/>
<evidence type="ECO:0000313" key="2">
    <source>
        <dbReference type="Proteomes" id="UP001280121"/>
    </source>
</evidence>
<comment type="caution">
    <text evidence="1">The sequence shown here is derived from an EMBL/GenBank/DDBJ whole genome shotgun (WGS) entry which is preliminary data.</text>
</comment>